<sequence>MKNVIRKACAAATAAVMLVSASGCGMLNITSAYGLYSRSMDIIEEAGGYEADCVMTMTMDLLGETDTTEMSMNYKTNGDNAQVTTHLGGEDGDVVSTTIGDMVYVEYAGTNVKYHIPDDYMDSVEDSFDGADIPQLTEEMLEGTEIVNNDDGTKQISLNLDSESLGSILDTLLGDTELMTFDNVNYIMIFDENDDLSAMRLECDMTMTVMDVDFTANLVADYTFVNFGTAPEITLGYAEDEYIDGGEYVVDDTAGEEAAA</sequence>
<keyword evidence="1" id="KW-0732">Signal</keyword>
<feature type="signal peptide" evidence="1">
    <location>
        <begin position="1"/>
        <end position="25"/>
    </location>
</feature>
<name>A0A9D1EPQ7_9FIRM</name>
<dbReference type="EMBL" id="DVIR01000065">
    <property type="protein sequence ID" value="HIS25143.1"/>
    <property type="molecule type" value="Genomic_DNA"/>
</dbReference>
<reference evidence="2" key="2">
    <citation type="journal article" date="2021" name="PeerJ">
        <title>Extensive microbial diversity within the chicken gut microbiome revealed by metagenomics and culture.</title>
        <authorList>
            <person name="Gilroy R."/>
            <person name="Ravi A."/>
            <person name="Getino M."/>
            <person name="Pursley I."/>
            <person name="Horton D.L."/>
            <person name="Alikhan N.F."/>
            <person name="Baker D."/>
            <person name="Gharbi K."/>
            <person name="Hall N."/>
            <person name="Watson M."/>
            <person name="Adriaenssens E.M."/>
            <person name="Foster-Nyarko E."/>
            <person name="Jarju S."/>
            <person name="Secka A."/>
            <person name="Antonio M."/>
            <person name="Oren A."/>
            <person name="Chaudhuri R.R."/>
            <person name="La Ragione R."/>
            <person name="Hildebrand F."/>
            <person name="Pallen M.J."/>
        </authorList>
    </citation>
    <scope>NUCLEOTIDE SEQUENCE</scope>
    <source>
        <strain evidence="2">CHK157-1446</strain>
    </source>
</reference>
<dbReference type="AlphaFoldDB" id="A0A9D1EPQ7"/>
<feature type="chain" id="PRO_5039305852" description="Lipoprotein" evidence="1">
    <location>
        <begin position="26"/>
        <end position="260"/>
    </location>
</feature>
<evidence type="ECO:0000313" key="3">
    <source>
        <dbReference type="Proteomes" id="UP000823982"/>
    </source>
</evidence>
<organism evidence="2 3">
    <name type="scientific">Candidatus Faeciplasma gallinarum</name>
    <dbReference type="NCBI Taxonomy" id="2840799"/>
    <lineage>
        <taxon>Bacteria</taxon>
        <taxon>Bacillati</taxon>
        <taxon>Bacillota</taxon>
        <taxon>Clostridia</taxon>
        <taxon>Eubacteriales</taxon>
        <taxon>Oscillospiraceae</taxon>
        <taxon>Oscillospiraceae incertae sedis</taxon>
        <taxon>Candidatus Faeciplasma</taxon>
    </lineage>
</organism>
<proteinExistence type="predicted"/>
<protein>
    <recommendedName>
        <fullName evidence="4">Lipoprotein</fullName>
    </recommendedName>
</protein>
<gene>
    <name evidence="2" type="ORF">IAD01_07070</name>
</gene>
<reference evidence="2" key="1">
    <citation type="submission" date="2020-10" db="EMBL/GenBank/DDBJ databases">
        <authorList>
            <person name="Gilroy R."/>
        </authorList>
    </citation>
    <scope>NUCLEOTIDE SEQUENCE</scope>
    <source>
        <strain evidence="2">CHK157-1446</strain>
    </source>
</reference>
<accession>A0A9D1EPQ7</accession>
<evidence type="ECO:0000256" key="1">
    <source>
        <dbReference type="SAM" id="SignalP"/>
    </source>
</evidence>
<evidence type="ECO:0000313" key="2">
    <source>
        <dbReference type="EMBL" id="HIS25143.1"/>
    </source>
</evidence>
<dbReference type="PROSITE" id="PS51257">
    <property type="entry name" value="PROKAR_LIPOPROTEIN"/>
    <property type="match status" value="1"/>
</dbReference>
<dbReference type="Proteomes" id="UP000823982">
    <property type="component" value="Unassembled WGS sequence"/>
</dbReference>
<comment type="caution">
    <text evidence="2">The sequence shown here is derived from an EMBL/GenBank/DDBJ whole genome shotgun (WGS) entry which is preliminary data.</text>
</comment>
<evidence type="ECO:0008006" key="4">
    <source>
        <dbReference type="Google" id="ProtNLM"/>
    </source>
</evidence>